<evidence type="ECO:0000313" key="3">
    <source>
        <dbReference type="Proteomes" id="UP000182624"/>
    </source>
</evidence>
<feature type="transmembrane region" description="Helical" evidence="1">
    <location>
        <begin position="6"/>
        <end position="32"/>
    </location>
</feature>
<dbReference type="EMBL" id="FOXO01000009">
    <property type="protein sequence ID" value="SFP82326.1"/>
    <property type="molecule type" value="Genomic_DNA"/>
</dbReference>
<keyword evidence="3" id="KW-1185">Reference proteome</keyword>
<dbReference type="RefSeq" id="WP_074886529.1">
    <property type="nucleotide sequence ID" value="NZ_FOXO01000009.1"/>
</dbReference>
<dbReference type="OrthoDB" id="9786793at2"/>
<protein>
    <submittedName>
        <fullName evidence="2">Uncharacterized membrane protein</fullName>
    </submittedName>
</protein>
<dbReference type="PIRSF" id="PIRSF031501">
    <property type="entry name" value="QueT"/>
    <property type="match status" value="1"/>
</dbReference>
<dbReference type="AlphaFoldDB" id="A0A1I5TIY2"/>
<proteinExistence type="predicted"/>
<organism evidence="2 3">
    <name type="scientific">Butyrivibrio proteoclasticus</name>
    <dbReference type="NCBI Taxonomy" id="43305"/>
    <lineage>
        <taxon>Bacteria</taxon>
        <taxon>Bacillati</taxon>
        <taxon>Bacillota</taxon>
        <taxon>Clostridia</taxon>
        <taxon>Lachnospirales</taxon>
        <taxon>Lachnospiraceae</taxon>
        <taxon>Butyrivibrio</taxon>
    </lineage>
</organism>
<feature type="transmembrane region" description="Helical" evidence="1">
    <location>
        <begin position="72"/>
        <end position="92"/>
    </location>
</feature>
<evidence type="ECO:0000256" key="1">
    <source>
        <dbReference type="SAM" id="Phobius"/>
    </source>
</evidence>
<feature type="transmembrane region" description="Helical" evidence="1">
    <location>
        <begin position="44"/>
        <end position="66"/>
    </location>
</feature>
<accession>A0A1I5TIY2</accession>
<dbReference type="InterPro" id="IPR010387">
    <property type="entry name" value="QueT"/>
</dbReference>
<keyword evidence="1" id="KW-0812">Transmembrane</keyword>
<sequence>MRNTKVLFITQAAVVAALYVVLTLLANALGLANQAVQVRFSEALTILPYFTPAAIPGLFLGCILSNTLTGCMFLDTVFGSLATLIGAILTYLISKKVKNPVAKWLCPIPPIVANMIIVPQVLMHVYEAPGTLLFFTLTVGAGEIISCYVLGMILLFVLEPRKNAIFGQNNVVA</sequence>
<dbReference type="Pfam" id="PF06177">
    <property type="entry name" value="QueT"/>
    <property type="match status" value="1"/>
</dbReference>
<dbReference type="PANTHER" id="PTHR40044:SF1">
    <property type="entry name" value="INTEGRAL MEMBRANE PROTEIN"/>
    <property type="match status" value="1"/>
</dbReference>
<gene>
    <name evidence="2" type="ORF">SAMN04487928_10930</name>
</gene>
<name>A0A1I5TIY2_9FIRM</name>
<keyword evidence="1" id="KW-0472">Membrane</keyword>
<reference evidence="3" key="1">
    <citation type="submission" date="2016-10" db="EMBL/GenBank/DDBJ databases">
        <authorList>
            <person name="Varghese N."/>
            <person name="Submissions S."/>
        </authorList>
    </citation>
    <scope>NUCLEOTIDE SEQUENCE [LARGE SCALE GENOMIC DNA]</scope>
    <source>
        <strain evidence="3">P18</strain>
    </source>
</reference>
<keyword evidence="1" id="KW-1133">Transmembrane helix</keyword>
<evidence type="ECO:0000313" key="2">
    <source>
        <dbReference type="EMBL" id="SFP82326.1"/>
    </source>
</evidence>
<dbReference type="Proteomes" id="UP000182624">
    <property type="component" value="Unassembled WGS sequence"/>
</dbReference>
<feature type="transmembrane region" description="Helical" evidence="1">
    <location>
        <begin position="132"/>
        <end position="158"/>
    </location>
</feature>
<feature type="transmembrane region" description="Helical" evidence="1">
    <location>
        <begin position="104"/>
        <end position="126"/>
    </location>
</feature>
<dbReference type="PANTHER" id="PTHR40044">
    <property type="entry name" value="INTEGRAL MEMBRANE PROTEIN-RELATED"/>
    <property type="match status" value="1"/>
</dbReference>